<feature type="signal peptide" evidence="1">
    <location>
        <begin position="1"/>
        <end position="21"/>
    </location>
</feature>
<evidence type="ECO:0000313" key="2">
    <source>
        <dbReference type="EMBL" id="KAH8100196.1"/>
    </source>
</evidence>
<evidence type="ECO:0000256" key="1">
    <source>
        <dbReference type="SAM" id="SignalP"/>
    </source>
</evidence>
<keyword evidence="3" id="KW-1185">Reference proteome</keyword>
<sequence length="76" mass="8645">MFTTRYLIALALCFIAVFAAANPNPEALAEKRQLKQMKLKRDGSSRIVARAPAPSPLPNNFEGYRPFRRGRTVFYE</sequence>
<reference evidence="2" key="1">
    <citation type="journal article" date="2021" name="New Phytol.">
        <title>Evolutionary innovations through gain and loss of genes in the ectomycorrhizal Boletales.</title>
        <authorList>
            <person name="Wu G."/>
            <person name="Miyauchi S."/>
            <person name="Morin E."/>
            <person name="Kuo A."/>
            <person name="Drula E."/>
            <person name="Varga T."/>
            <person name="Kohler A."/>
            <person name="Feng B."/>
            <person name="Cao Y."/>
            <person name="Lipzen A."/>
            <person name="Daum C."/>
            <person name="Hundley H."/>
            <person name="Pangilinan J."/>
            <person name="Johnson J."/>
            <person name="Barry K."/>
            <person name="LaButti K."/>
            <person name="Ng V."/>
            <person name="Ahrendt S."/>
            <person name="Min B."/>
            <person name="Choi I.G."/>
            <person name="Park H."/>
            <person name="Plett J.M."/>
            <person name="Magnuson J."/>
            <person name="Spatafora J.W."/>
            <person name="Nagy L.G."/>
            <person name="Henrissat B."/>
            <person name="Grigoriev I.V."/>
            <person name="Yang Z.L."/>
            <person name="Xu J."/>
            <person name="Martin F.M."/>
        </authorList>
    </citation>
    <scope>NUCLEOTIDE SEQUENCE</scope>
    <source>
        <strain evidence="2">KKN 215</strain>
    </source>
</reference>
<keyword evidence="1" id="KW-0732">Signal</keyword>
<dbReference type="Proteomes" id="UP000813824">
    <property type="component" value="Unassembled WGS sequence"/>
</dbReference>
<name>A0A8K0XPK2_9AGAR</name>
<dbReference type="AlphaFoldDB" id="A0A8K0XPK2"/>
<proteinExistence type="predicted"/>
<accession>A0A8K0XPK2</accession>
<organism evidence="2 3">
    <name type="scientific">Cristinia sonorae</name>
    <dbReference type="NCBI Taxonomy" id="1940300"/>
    <lineage>
        <taxon>Eukaryota</taxon>
        <taxon>Fungi</taxon>
        <taxon>Dikarya</taxon>
        <taxon>Basidiomycota</taxon>
        <taxon>Agaricomycotina</taxon>
        <taxon>Agaricomycetes</taxon>
        <taxon>Agaricomycetidae</taxon>
        <taxon>Agaricales</taxon>
        <taxon>Pleurotineae</taxon>
        <taxon>Stephanosporaceae</taxon>
        <taxon>Cristinia</taxon>
    </lineage>
</organism>
<feature type="chain" id="PRO_5035478479" evidence="1">
    <location>
        <begin position="22"/>
        <end position="76"/>
    </location>
</feature>
<protein>
    <submittedName>
        <fullName evidence="2">Uncharacterized protein</fullName>
    </submittedName>
</protein>
<gene>
    <name evidence="2" type="ORF">BXZ70DRAFT_1008228</name>
</gene>
<comment type="caution">
    <text evidence="2">The sequence shown here is derived from an EMBL/GenBank/DDBJ whole genome shotgun (WGS) entry which is preliminary data.</text>
</comment>
<evidence type="ECO:0000313" key="3">
    <source>
        <dbReference type="Proteomes" id="UP000813824"/>
    </source>
</evidence>
<dbReference type="EMBL" id="JAEVFJ010000016">
    <property type="protein sequence ID" value="KAH8100196.1"/>
    <property type="molecule type" value="Genomic_DNA"/>
</dbReference>